<gene>
    <name evidence="4" type="ORF">HO173_005843</name>
</gene>
<evidence type="ECO:0000256" key="1">
    <source>
        <dbReference type="ARBA" id="ARBA00022737"/>
    </source>
</evidence>
<dbReference type="OrthoDB" id="20872at2759"/>
<dbReference type="SUPFAM" id="SSF48403">
    <property type="entry name" value="Ankyrin repeat"/>
    <property type="match status" value="1"/>
</dbReference>
<dbReference type="RefSeq" id="XP_037165565.1">
    <property type="nucleotide sequence ID" value="XM_037307756.1"/>
</dbReference>
<evidence type="ECO:0000313" key="5">
    <source>
        <dbReference type="Proteomes" id="UP000578531"/>
    </source>
</evidence>
<dbReference type="PROSITE" id="PS50297">
    <property type="entry name" value="ANK_REP_REGION"/>
    <property type="match status" value="1"/>
</dbReference>
<organism evidence="4 5">
    <name type="scientific">Letharia columbiana</name>
    <dbReference type="NCBI Taxonomy" id="112416"/>
    <lineage>
        <taxon>Eukaryota</taxon>
        <taxon>Fungi</taxon>
        <taxon>Dikarya</taxon>
        <taxon>Ascomycota</taxon>
        <taxon>Pezizomycotina</taxon>
        <taxon>Lecanoromycetes</taxon>
        <taxon>OSLEUM clade</taxon>
        <taxon>Lecanoromycetidae</taxon>
        <taxon>Lecanorales</taxon>
        <taxon>Lecanorineae</taxon>
        <taxon>Parmeliaceae</taxon>
        <taxon>Letharia</taxon>
    </lineage>
</organism>
<dbReference type="AlphaFoldDB" id="A0A8H6FWU6"/>
<keyword evidence="5" id="KW-1185">Reference proteome</keyword>
<dbReference type="PROSITE" id="PS50088">
    <property type="entry name" value="ANK_REPEAT"/>
    <property type="match status" value="1"/>
</dbReference>
<comment type="caution">
    <text evidence="4">The sequence shown here is derived from an EMBL/GenBank/DDBJ whole genome shotgun (WGS) entry which is preliminary data.</text>
</comment>
<dbReference type="PANTHER" id="PTHR24198:SF165">
    <property type="entry name" value="ANKYRIN REPEAT-CONTAINING PROTEIN-RELATED"/>
    <property type="match status" value="1"/>
</dbReference>
<evidence type="ECO:0008006" key="6">
    <source>
        <dbReference type="Google" id="ProtNLM"/>
    </source>
</evidence>
<reference evidence="4 5" key="1">
    <citation type="journal article" date="2020" name="Genomics">
        <title>Complete, high-quality genomes from long-read metagenomic sequencing of two wolf lichen thalli reveals enigmatic genome architecture.</title>
        <authorList>
            <person name="McKenzie S.K."/>
            <person name="Walston R.F."/>
            <person name="Allen J.L."/>
        </authorList>
    </citation>
    <scope>NUCLEOTIDE SEQUENCE [LARGE SCALE GENOMIC DNA]</scope>
    <source>
        <strain evidence="4">WasteWater2</strain>
    </source>
</reference>
<dbReference type="InterPro" id="IPR002110">
    <property type="entry name" value="Ankyrin_rpt"/>
</dbReference>
<dbReference type="GeneID" id="59287504"/>
<dbReference type="Gene3D" id="1.25.40.20">
    <property type="entry name" value="Ankyrin repeat-containing domain"/>
    <property type="match status" value="1"/>
</dbReference>
<protein>
    <recommendedName>
        <fullName evidence="6">Ankyrin</fullName>
    </recommendedName>
</protein>
<evidence type="ECO:0000313" key="4">
    <source>
        <dbReference type="EMBL" id="KAF6236213.1"/>
    </source>
</evidence>
<accession>A0A8H6FWU6</accession>
<feature type="repeat" description="ANK" evidence="3">
    <location>
        <begin position="118"/>
        <end position="150"/>
    </location>
</feature>
<dbReference type="PANTHER" id="PTHR24198">
    <property type="entry name" value="ANKYRIN REPEAT AND PROTEIN KINASE DOMAIN-CONTAINING PROTEIN"/>
    <property type="match status" value="1"/>
</dbReference>
<sequence length="188" mass="20096">MSVANAVSAQNYRADQTDRWSRTSLSIAAEEGQVFPVNRDDVDANSTDCGLRHRFGPLQGGHEAMVELPMNRNNVDVNRTGLGGDASLHSAAARGGHEAVGKMSVDWGGVNVDSKGVRGNTPSSEAARDGHKESVEILLERRVDLNAKKGQPTAALFRVSVHGDYEVVKLLLQLSAGANAIDKKIEPL</sequence>
<evidence type="ECO:0000256" key="2">
    <source>
        <dbReference type="ARBA" id="ARBA00023043"/>
    </source>
</evidence>
<dbReference type="InterPro" id="IPR036770">
    <property type="entry name" value="Ankyrin_rpt-contain_sf"/>
</dbReference>
<dbReference type="Proteomes" id="UP000578531">
    <property type="component" value="Unassembled WGS sequence"/>
</dbReference>
<evidence type="ECO:0000256" key="3">
    <source>
        <dbReference type="PROSITE-ProRule" id="PRU00023"/>
    </source>
</evidence>
<keyword evidence="1" id="KW-0677">Repeat</keyword>
<proteinExistence type="predicted"/>
<dbReference type="EMBL" id="JACCJC010000021">
    <property type="protein sequence ID" value="KAF6236213.1"/>
    <property type="molecule type" value="Genomic_DNA"/>
</dbReference>
<dbReference type="Pfam" id="PF12796">
    <property type="entry name" value="Ank_2"/>
    <property type="match status" value="1"/>
</dbReference>
<name>A0A8H6FWU6_9LECA</name>
<keyword evidence="2 3" id="KW-0040">ANK repeat</keyword>